<dbReference type="NCBIfam" id="TIGR02074">
    <property type="entry name" value="PBP_1a_fam"/>
    <property type="match status" value="1"/>
</dbReference>
<comment type="catalytic activity">
    <reaction evidence="24">
        <text>Preferential cleavage: (Ac)2-L-Lys-D-Ala-|-D-Ala. Also transpeptidation of peptidyl-alanyl moieties that are N-acyl substituents of D-alanine.</text>
        <dbReference type="EC" id="3.4.16.4"/>
    </reaction>
</comment>
<dbReference type="RefSeq" id="WP_109719665.1">
    <property type="nucleotide sequence ID" value="NZ_QEQK01000005.1"/>
</dbReference>
<keyword evidence="13" id="KW-0808">Transferase</keyword>
<evidence type="ECO:0000313" key="33">
    <source>
        <dbReference type="EMBL" id="PWN56470.1"/>
    </source>
</evidence>
<evidence type="ECO:0000256" key="13">
    <source>
        <dbReference type="ARBA" id="ARBA00022679"/>
    </source>
</evidence>
<dbReference type="Pfam" id="PF17092">
    <property type="entry name" value="PCB_OB"/>
    <property type="match status" value="1"/>
</dbReference>
<evidence type="ECO:0000256" key="23">
    <source>
        <dbReference type="ARBA" id="ARBA00023316"/>
    </source>
</evidence>
<dbReference type="InterPro" id="IPR023346">
    <property type="entry name" value="Lysozyme-like_dom_sf"/>
</dbReference>
<dbReference type="Gene3D" id="3.40.710.10">
    <property type="entry name" value="DD-peptidase/beta-lactamase superfamily"/>
    <property type="match status" value="2"/>
</dbReference>
<evidence type="ECO:0000256" key="28">
    <source>
        <dbReference type="SAM" id="MobiDB-lite"/>
    </source>
</evidence>
<dbReference type="GO" id="GO:0006508">
    <property type="term" value="P:proteolysis"/>
    <property type="evidence" value="ECO:0007669"/>
    <property type="project" value="UniProtKB-KW"/>
</dbReference>
<evidence type="ECO:0000256" key="9">
    <source>
        <dbReference type="ARBA" id="ARBA00022519"/>
    </source>
</evidence>
<dbReference type="EC" id="3.4.16.4" evidence="6"/>
<dbReference type="Pfam" id="PF00905">
    <property type="entry name" value="Transpeptidase"/>
    <property type="match status" value="1"/>
</dbReference>
<evidence type="ECO:0000313" key="34">
    <source>
        <dbReference type="Proteomes" id="UP000251800"/>
    </source>
</evidence>
<dbReference type="InterPro" id="IPR001264">
    <property type="entry name" value="Glyco_trans_51"/>
</dbReference>
<evidence type="ECO:0000259" key="31">
    <source>
        <dbReference type="Pfam" id="PF00912"/>
    </source>
</evidence>
<keyword evidence="34" id="KW-1185">Reference proteome</keyword>
<evidence type="ECO:0000256" key="25">
    <source>
        <dbReference type="ARBA" id="ARBA00044770"/>
    </source>
</evidence>
<evidence type="ECO:0000256" key="14">
    <source>
        <dbReference type="ARBA" id="ARBA00022692"/>
    </source>
</evidence>
<sequence length="836" mass="91444">MSQADGSPKRRSRRIILICLSILTGLGLIGALAAIGGFYALGAYYKPGLPTVSGLEDLELQVPLRIYTADGVLMREYGAERRAPLSYEQLPQSLIEAVLAAEDDRFFEHPGVDWQGLLRAVWVLATTGEKSQGGSTITMQLARNFFLTSERTYERKLREIYLALEIEKQLSKEEILERYLNKIFLGNRAYGVGAAAEVYYGKPAAELNLAQSAMIAGLPKAPSSYNPIANPERALIRRNYVLRRMRELGYINASQFDAAVSAPVTAELARGLGEIDADYVAEMLRADMVERYGDKAYTGGFHVRSTLDSGLQRAADRALKTALLAYDQRHGYRGPEARTGFDQDTDWADADVDLAWREQLRDLPTIRGLPKAVVLGWEEGALNVRTLELGDQQITAEGLEWADLKAGNRPSVGDVIRMESVTTDQGHKIWRLAQIPQVQGAFVALDPVTGEVKAMVGGFDYFLGKFNRAVQAQRQPGSAFKPLLYSAALANGMTPATVINDAPVVFDDPALEDTWRPENYTGRFYGPTRMREALVNSRNLVSIRLLRQVGIDAARDHISAFGLPKDRLPRDLSLALGSAVLSPLELARAYAVFANGGYLIDPFWLDAIESATGEPIAMPPRRIGCSQCPALDEAEPAVPITADAGQERMLFGEQSPEDPLPGGPGVDEPILRPAPQVIDAQNAWLMTSMMQDVVARGTARRARSLGRSDLAGKTGTTNDENDAWFAGYNAHLVGVAWIGFDQMRPLGRGEAGGRAALPMWIDFMQTALDGVPPSTQERPPGLVTVRIDPATGELATYGTEDAVFETFPADLVPKAPDHYSDWSRPKGDSKSVEDLF</sequence>
<dbReference type="EC" id="2.4.99.28" evidence="25"/>
<evidence type="ECO:0000256" key="16">
    <source>
        <dbReference type="ARBA" id="ARBA00022960"/>
    </source>
</evidence>
<dbReference type="GO" id="GO:0009252">
    <property type="term" value="P:peptidoglycan biosynthetic process"/>
    <property type="evidence" value="ECO:0007669"/>
    <property type="project" value="UniProtKB-UniPathway"/>
</dbReference>
<dbReference type="Gene3D" id="1.10.3810.10">
    <property type="entry name" value="Biosynthetic peptidoglycan transglycosylase-like"/>
    <property type="match status" value="1"/>
</dbReference>
<evidence type="ECO:0000256" key="3">
    <source>
        <dbReference type="ARBA" id="ARBA00004752"/>
    </source>
</evidence>
<keyword evidence="23" id="KW-0961">Cell wall biogenesis/degradation</keyword>
<keyword evidence="20 29" id="KW-0472">Membrane</keyword>
<evidence type="ECO:0000256" key="21">
    <source>
        <dbReference type="ARBA" id="ARBA00023251"/>
    </source>
</evidence>
<dbReference type="InterPro" id="IPR031376">
    <property type="entry name" value="PCB_OB"/>
</dbReference>
<dbReference type="InterPro" id="IPR036950">
    <property type="entry name" value="PBP_transglycosylase"/>
</dbReference>
<dbReference type="GO" id="GO:0008658">
    <property type="term" value="F:penicillin binding"/>
    <property type="evidence" value="ECO:0007669"/>
    <property type="project" value="InterPro"/>
</dbReference>
<evidence type="ECO:0000256" key="18">
    <source>
        <dbReference type="ARBA" id="ARBA00022984"/>
    </source>
</evidence>
<keyword evidence="12" id="KW-0328">Glycosyltransferase</keyword>
<evidence type="ECO:0000259" key="30">
    <source>
        <dbReference type="Pfam" id="PF00905"/>
    </source>
</evidence>
<evidence type="ECO:0000256" key="7">
    <source>
        <dbReference type="ARBA" id="ARBA00018638"/>
    </source>
</evidence>
<evidence type="ECO:0000256" key="12">
    <source>
        <dbReference type="ARBA" id="ARBA00022676"/>
    </source>
</evidence>
<dbReference type="SUPFAM" id="SSF56601">
    <property type="entry name" value="beta-lactamase/transpeptidase-like"/>
    <property type="match status" value="1"/>
</dbReference>
<keyword evidence="16" id="KW-0133">Cell shape</keyword>
<keyword evidence="14 29" id="KW-0812">Transmembrane</keyword>
<protein>
    <recommendedName>
        <fullName evidence="7">Penicillin-binding protein 1A</fullName>
        <ecNumber evidence="25">2.4.99.28</ecNumber>
        <ecNumber evidence="6">3.4.16.4</ecNumber>
    </recommendedName>
</protein>
<dbReference type="GO" id="GO:0008955">
    <property type="term" value="F:peptidoglycan glycosyltransferase activity"/>
    <property type="evidence" value="ECO:0007669"/>
    <property type="project" value="UniProtKB-EC"/>
</dbReference>
<keyword evidence="19 29" id="KW-1133">Transmembrane helix</keyword>
<dbReference type="OrthoDB" id="9766909at2"/>
<evidence type="ECO:0000256" key="17">
    <source>
        <dbReference type="ARBA" id="ARBA00022968"/>
    </source>
</evidence>
<dbReference type="GO" id="GO:0009002">
    <property type="term" value="F:serine-type D-Ala-D-Ala carboxypeptidase activity"/>
    <property type="evidence" value="ECO:0007669"/>
    <property type="project" value="UniProtKB-EC"/>
</dbReference>
<dbReference type="Pfam" id="PF00912">
    <property type="entry name" value="Transgly"/>
    <property type="match status" value="1"/>
</dbReference>
<comment type="catalytic activity">
    <reaction evidence="26">
        <text>[GlcNAc-(1-&gt;4)-Mur2Ac(oyl-L-Ala-gamma-D-Glu-L-Lys-D-Ala-D-Ala)](n)-di-trans,octa-cis-undecaprenyl diphosphate + beta-D-GlcNAc-(1-&gt;4)-Mur2Ac(oyl-L-Ala-gamma-D-Glu-L-Lys-D-Ala-D-Ala)-di-trans,octa-cis-undecaprenyl diphosphate = [GlcNAc-(1-&gt;4)-Mur2Ac(oyl-L-Ala-gamma-D-Glu-L-Lys-D-Ala-D-Ala)](n+1)-di-trans,octa-cis-undecaprenyl diphosphate + di-trans,octa-cis-undecaprenyl diphosphate + H(+)</text>
        <dbReference type="Rhea" id="RHEA:23708"/>
        <dbReference type="Rhea" id="RHEA-COMP:9602"/>
        <dbReference type="Rhea" id="RHEA-COMP:9603"/>
        <dbReference type="ChEBI" id="CHEBI:15378"/>
        <dbReference type="ChEBI" id="CHEBI:58405"/>
        <dbReference type="ChEBI" id="CHEBI:60033"/>
        <dbReference type="ChEBI" id="CHEBI:78435"/>
        <dbReference type="EC" id="2.4.99.28"/>
    </reaction>
</comment>
<feature type="domain" description="Glycosyl transferase family 51" evidence="31">
    <location>
        <begin position="72"/>
        <end position="245"/>
    </location>
</feature>
<comment type="pathway">
    <text evidence="27">Glycan biosynthesis.</text>
</comment>
<keyword evidence="17" id="KW-0735">Signal-anchor</keyword>
<evidence type="ECO:0000256" key="8">
    <source>
        <dbReference type="ARBA" id="ARBA00022475"/>
    </source>
</evidence>
<dbReference type="InterPro" id="IPR012338">
    <property type="entry name" value="Beta-lactam/transpept-like"/>
</dbReference>
<keyword evidence="11" id="KW-0645">Protease</keyword>
<dbReference type="GO" id="GO:0071555">
    <property type="term" value="P:cell wall organization"/>
    <property type="evidence" value="ECO:0007669"/>
    <property type="project" value="UniProtKB-KW"/>
</dbReference>
<evidence type="ECO:0000256" key="11">
    <source>
        <dbReference type="ARBA" id="ARBA00022670"/>
    </source>
</evidence>
<feature type="region of interest" description="Disordered" evidence="28">
    <location>
        <begin position="816"/>
        <end position="836"/>
    </location>
</feature>
<comment type="pathway">
    <text evidence="3">Cell wall biogenesis; peptidoglycan biosynthesis.</text>
</comment>
<keyword evidence="8" id="KW-1003">Cell membrane</keyword>
<evidence type="ECO:0000256" key="26">
    <source>
        <dbReference type="ARBA" id="ARBA00049902"/>
    </source>
</evidence>
<name>A0A363UM31_9GAMM</name>
<keyword evidence="9" id="KW-0997">Cell inner membrane</keyword>
<keyword evidence="18" id="KW-0573">Peptidoglycan synthesis</keyword>
<dbReference type="GO" id="GO:0005886">
    <property type="term" value="C:plasma membrane"/>
    <property type="evidence" value="ECO:0007669"/>
    <property type="project" value="UniProtKB-SubCell"/>
</dbReference>
<feature type="domain" description="Penicillin-binding protein OB-like" evidence="32">
    <location>
        <begin position="332"/>
        <end position="438"/>
    </location>
</feature>
<comment type="caution">
    <text evidence="33">The sequence shown here is derived from an EMBL/GenBank/DDBJ whole genome shotgun (WGS) entry which is preliminary data.</text>
</comment>
<dbReference type="InterPro" id="IPR050396">
    <property type="entry name" value="Glycosyltr_51/Transpeptidase"/>
</dbReference>
<evidence type="ECO:0000256" key="27">
    <source>
        <dbReference type="ARBA" id="ARBA00060592"/>
    </source>
</evidence>
<reference evidence="33 34" key="1">
    <citation type="submission" date="2018-05" db="EMBL/GenBank/DDBJ databases">
        <title>Abyssibacter profundi OUC007T gen. nov., sp. nov, a marine bacterium isolated from seawater of the Mariana Trench.</title>
        <authorList>
            <person name="Zhou S."/>
        </authorList>
    </citation>
    <scope>NUCLEOTIDE SEQUENCE [LARGE SCALE GENOMIC DNA]</scope>
    <source>
        <strain evidence="33 34">OUC007</strain>
    </source>
</reference>
<evidence type="ECO:0000256" key="29">
    <source>
        <dbReference type="SAM" id="Phobius"/>
    </source>
</evidence>
<keyword evidence="15" id="KW-0378">Hydrolase</keyword>
<evidence type="ECO:0000256" key="20">
    <source>
        <dbReference type="ARBA" id="ARBA00023136"/>
    </source>
</evidence>
<proteinExistence type="inferred from homology"/>
<evidence type="ECO:0000256" key="15">
    <source>
        <dbReference type="ARBA" id="ARBA00022801"/>
    </source>
</evidence>
<evidence type="ECO:0000256" key="5">
    <source>
        <dbReference type="ARBA" id="ARBA00007739"/>
    </source>
</evidence>
<evidence type="ECO:0000259" key="32">
    <source>
        <dbReference type="Pfam" id="PF17092"/>
    </source>
</evidence>
<feature type="domain" description="Penicillin-binding protein transpeptidase" evidence="30">
    <location>
        <begin position="440"/>
        <end position="729"/>
    </location>
</feature>
<organism evidence="33 34">
    <name type="scientific">Abyssibacter profundi</name>
    <dbReference type="NCBI Taxonomy" id="2182787"/>
    <lineage>
        <taxon>Bacteria</taxon>
        <taxon>Pseudomonadati</taxon>
        <taxon>Pseudomonadota</taxon>
        <taxon>Gammaproteobacteria</taxon>
        <taxon>Chromatiales</taxon>
        <taxon>Oceanococcaceae</taxon>
        <taxon>Abyssibacter</taxon>
    </lineage>
</organism>
<dbReference type="Proteomes" id="UP000251800">
    <property type="component" value="Unassembled WGS sequence"/>
</dbReference>
<dbReference type="InterPro" id="IPR001460">
    <property type="entry name" value="PCN-bd_Tpept"/>
</dbReference>
<dbReference type="GO" id="GO:0008360">
    <property type="term" value="P:regulation of cell shape"/>
    <property type="evidence" value="ECO:0007669"/>
    <property type="project" value="UniProtKB-KW"/>
</dbReference>
<evidence type="ECO:0000256" key="1">
    <source>
        <dbReference type="ARBA" id="ARBA00002624"/>
    </source>
</evidence>
<evidence type="ECO:0000256" key="2">
    <source>
        <dbReference type="ARBA" id="ARBA00004249"/>
    </source>
</evidence>
<gene>
    <name evidence="33" type="ORF">DEH80_06455</name>
</gene>
<keyword evidence="22" id="KW-0511">Multifunctional enzyme</keyword>
<dbReference type="FunFam" id="1.10.3810.10:FF:000003">
    <property type="entry name" value="Penicillin-binding protein 1a"/>
    <property type="match status" value="1"/>
</dbReference>
<comment type="subcellular location">
    <subcellularLocation>
        <location evidence="2">Cell inner membrane</location>
        <topology evidence="2">Single-pass type II membrane protein</topology>
    </subcellularLocation>
</comment>
<dbReference type="EMBL" id="QEQK01000005">
    <property type="protein sequence ID" value="PWN56470.1"/>
    <property type="molecule type" value="Genomic_DNA"/>
</dbReference>
<comment type="similarity">
    <text evidence="5">In the N-terminal section; belongs to the glycosyltransferase 51 family.</text>
</comment>
<dbReference type="UniPathway" id="UPA00219"/>
<comment type="similarity">
    <text evidence="4">In the C-terminal section; belongs to the transpeptidase family.</text>
</comment>
<dbReference type="SUPFAM" id="SSF53955">
    <property type="entry name" value="Lysozyme-like"/>
    <property type="match status" value="1"/>
</dbReference>
<evidence type="ECO:0000256" key="10">
    <source>
        <dbReference type="ARBA" id="ARBA00022645"/>
    </source>
</evidence>
<accession>A0A363UM31</accession>
<keyword evidence="21" id="KW-0046">Antibiotic resistance</keyword>
<evidence type="ECO:0000256" key="4">
    <source>
        <dbReference type="ARBA" id="ARBA00007090"/>
    </source>
</evidence>
<keyword evidence="10" id="KW-0121">Carboxypeptidase</keyword>
<evidence type="ECO:0000256" key="22">
    <source>
        <dbReference type="ARBA" id="ARBA00023268"/>
    </source>
</evidence>
<dbReference type="PANTHER" id="PTHR32282">
    <property type="entry name" value="BINDING PROTEIN TRANSPEPTIDASE, PUTATIVE-RELATED"/>
    <property type="match status" value="1"/>
</dbReference>
<comment type="function">
    <text evidence="1">Cell wall formation. Synthesis of cross-linked peptidoglycan from the lipid intermediates. The enzyme has a penicillin-insensitive transglycosylase N-terminal domain (formation of linear glycan strands) and a penicillin-sensitive transpeptidase C-terminal domain (cross-linking of the peptide subunits).</text>
</comment>
<feature type="transmembrane region" description="Helical" evidence="29">
    <location>
        <begin position="15"/>
        <end position="41"/>
    </location>
</feature>
<dbReference type="GO" id="GO:0046677">
    <property type="term" value="P:response to antibiotic"/>
    <property type="evidence" value="ECO:0007669"/>
    <property type="project" value="UniProtKB-KW"/>
</dbReference>
<evidence type="ECO:0000256" key="24">
    <source>
        <dbReference type="ARBA" id="ARBA00034000"/>
    </source>
</evidence>
<evidence type="ECO:0000256" key="6">
    <source>
        <dbReference type="ARBA" id="ARBA00012448"/>
    </source>
</evidence>
<dbReference type="AlphaFoldDB" id="A0A363UM31"/>
<dbReference type="PANTHER" id="PTHR32282:SF27">
    <property type="entry name" value="PENICILLIN-BINDING PROTEIN 1A"/>
    <property type="match status" value="1"/>
</dbReference>
<evidence type="ECO:0000256" key="19">
    <source>
        <dbReference type="ARBA" id="ARBA00022989"/>
    </source>
</evidence>
<dbReference type="GO" id="GO:0030288">
    <property type="term" value="C:outer membrane-bounded periplasmic space"/>
    <property type="evidence" value="ECO:0007669"/>
    <property type="project" value="TreeGrafter"/>
</dbReference>